<feature type="topological domain" description="Periplasmic" evidence="14">
    <location>
        <begin position="27"/>
        <end position="44"/>
    </location>
</feature>
<dbReference type="PANTHER" id="PTHR36570">
    <property type="entry name" value="DISULFIDE BOND FORMATION PROTEIN B"/>
    <property type="match status" value="1"/>
</dbReference>
<feature type="topological domain" description="Cytoplasmic" evidence="14">
    <location>
        <begin position="161"/>
        <end position="171"/>
    </location>
</feature>
<feature type="topological domain" description="Cytoplasmic" evidence="14">
    <location>
        <begin position="61"/>
        <end position="66"/>
    </location>
</feature>
<dbReference type="Gene3D" id="1.20.1550.10">
    <property type="entry name" value="DsbB-like"/>
    <property type="match status" value="1"/>
</dbReference>
<keyword evidence="8 14" id="KW-1133">Transmembrane helix</keyword>
<evidence type="ECO:0000313" key="17">
    <source>
        <dbReference type="Proteomes" id="UP001222087"/>
    </source>
</evidence>
<keyword evidence="12 14" id="KW-0143">Chaperone</keyword>
<dbReference type="PANTHER" id="PTHR36570:SF3">
    <property type="entry name" value="DISULFIDE BOND FORMATION PROTEIN B"/>
    <property type="match status" value="1"/>
</dbReference>
<dbReference type="HAMAP" id="MF_00286">
    <property type="entry name" value="DsbB"/>
    <property type="match status" value="1"/>
</dbReference>
<dbReference type="RefSeq" id="WP_275088319.1">
    <property type="nucleotide sequence ID" value="NZ_CP119078.1"/>
</dbReference>
<evidence type="ECO:0000256" key="10">
    <source>
        <dbReference type="ARBA" id="ARBA00023136"/>
    </source>
</evidence>
<comment type="subcellular location">
    <subcellularLocation>
        <location evidence="1">Cell inner membrane</location>
        <topology evidence="1">Multi-pass membrane protein</topology>
    </subcellularLocation>
    <subcellularLocation>
        <location evidence="14">Cell membrane</location>
        <topology evidence="14">Multi-pass membrane protein</topology>
    </subcellularLocation>
</comment>
<name>A0ABY8APC8_9GAMM</name>
<dbReference type="InterPro" id="IPR023380">
    <property type="entry name" value="DsbB-like_sf"/>
</dbReference>
<evidence type="ECO:0000256" key="4">
    <source>
        <dbReference type="ARBA" id="ARBA00022475"/>
    </source>
</evidence>
<dbReference type="InterPro" id="IPR003752">
    <property type="entry name" value="DiS_bond_form_DsbB/BdbC"/>
</dbReference>
<evidence type="ECO:0000256" key="5">
    <source>
        <dbReference type="ARBA" id="ARBA00022519"/>
    </source>
</evidence>
<organism evidence="16 17">
    <name type="scientific">Legionella cardiaca</name>
    <dbReference type="NCBI Taxonomy" id="1071983"/>
    <lineage>
        <taxon>Bacteria</taxon>
        <taxon>Pseudomonadati</taxon>
        <taxon>Pseudomonadota</taxon>
        <taxon>Gammaproteobacteria</taxon>
        <taxon>Legionellales</taxon>
        <taxon>Legionellaceae</taxon>
        <taxon>Legionella</taxon>
    </lineage>
</organism>
<keyword evidence="17" id="KW-1185">Reference proteome</keyword>
<keyword evidence="10 14" id="KW-0472">Membrane</keyword>
<dbReference type="InterPro" id="IPR050183">
    <property type="entry name" value="DsbB"/>
</dbReference>
<feature type="disulfide bond" description="Redox-active" evidence="14">
    <location>
        <begin position="36"/>
        <end position="39"/>
    </location>
</feature>
<evidence type="ECO:0000256" key="13">
    <source>
        <dbReference type="ARBA" id="ARBA00023284"/>
    </source>
</evidence>
<keyword evidence="4 14" id="KW-1003">Cell membrane</keyword>
<evidence type="ECO:0000256" key="15">
    <source>
        <dbReference type="SAM" id="Phobius"/>
    </source>
</evidence>
<keyword evidence="7 14" id="KW-0249">Electron transport</keyword>
<feature type="transmembrane region" description="Helical" evidence="15">
    <location>
        <begin position="12"/>
        <end position="29"/>
    </location>
</feature>
<evidence type="ECO:0000256" key="7">
    <source>
        <dbReference type="ARBA" id="ARBA00022982"/>
    </source>
</evidence>
<evidence type="ECO:0000256" key="12">
    <source>
        <dbReference type="ARBA" id="ARBA00023186"/>
    </source>
</evidence>
<proteinExistence type="inferred from homology"/>
<evidence type="ECO:0000256" key="2">
    <source>
        <dbReference type="ARBA" id="ARBA00008823"/>
    </source>
</evidence>
<evidence type="ECO:0000256" key="6">
    <source>
        <dbReference type="ARBA" id="ARBA00022692"/>
    </source>
</evidence>
<evidence type="ECO:0000256" key="1">
    <source>
        <dbReference type="ARBA" id="ARBA00004429"/>
    </source>
</evidence>
<feature type="topological domain" description="Cytoplasmic" evidence="14">
    <location>
        <begin position="1"/>
        <end position="9"/>
    </location>
</feature>
<keyword evidence="3 14" id="KW-0813">Transport</keyword>
<reference evidence="16 17" key="1">
    <citation type="submission" date="2023-02" db="EMBL/GenBank/DDBJ databases">
        <title>Genome Sequence of L. cardiaca H63T.</title>
        <authorList>
            <person name="Lopez A.E."/>
            <person name="Cianciotto N.P."/>
        </authorList>
    </citation>
    <scope>NUCLEOTIDE SEQUENCE [LARGE SCALE GENOMIC DNA]</scope>
    <source>
        <strain evidence="16 17">H63</strain>
    </source>
</reference>
<keyword evidence="13 14" id="KW-0676">Redox-active center</keyword>
<comment type="similarity">
    <text evidence="2 14">Belongs to the DsbB family.</text>
</comment>
<comment type="function">
    <text evidence="14">Required for disulfide bond formation in some periplasmic proteins. Acts by oxidizing the DsbA protein.</text>
</comment>
<gene>
    <name evidence="14" type="primary">dsbB</name>
    <name evidence="16" type="ORF">PXX05_11305</name>
</gene>
<keyword evidence="5" id="KW-0997">Cell inner membrane</keyword>
<sequence length="171" mass="19419">MNKLTYKRWQIMLVLISLIVLVSSFYFQYVKGLQPCPLCLMQRFCVFLLLIIGLIGLCSNYLKTGKILAILQILGAAGGVFFAVRQLWLQSLPSGQAPACMPELEVLIHYFPWKDVLHALFWGAGDCAEVTWKWLGLTMPAWSALYFLFMFLTGLLIYLRLGKESSTGRTQ</sequence>
<keyword evidence="9 14" id="KW-0560">Oxidoreductase</keyword>
<dbReference type="Proteomes" id="UP001222087">
    <property type="component" value="Chromosome"/>
</dbReference>
<protein>
    <recommendedName>
        <fullName evidence="14">Disulfide bond formation protein B</fullName>
    </recommendedName>
    <alternativeName>
        <fullName evidence="14">Disulfide oxidoreductase</fullName>
    </alternativeName>
</protein>
<evidence type="ECO:0000313" key="16">
    <source>
        <dbReference type="EMBL" id="WED42497.1"/>
    </source>
</evidence>
<keyword evidence="11 14" id="KW-1015">Disulfide bond</keyword>
<dbReference type="SUPFAM" id="SSF158442">
    <property type="entry name" value="DsbB-like"/>
    <property type="match status" value="1"/>
</dbReference>
<feature type="transmembrane region" description="Helical" evidence="15">
    <location>
        <begin position="141"/>
        <end position="161"/>
    </location>
</feature>
<feature type="transmembrane region" description="Helical" evidence="15">
    <location>
        <begin position="41"/>
        <end position="62"/>
    </location>
</feature>
<evidence type="ECO:0000256" key="9">
    <source>
        <dbReference type="ARBA" id="ARBA00023002"/>
    </source>
</evidence>
<evidence type="ECO:0000256" key="8">
    <source>
        <dbReference type="ARBA" id="ARBA00022989"/>
    </source>
</evidence>
<evidence type="ECO:0000256" key="14">
    <source>
        <dbReference type="HAMAP-Rule" id="MF_00286"/>
    </source>
</evidence>
<dbReference type="Pfam" id="PF02600">
    <property type="entry name" value="DsbB"/>
    <property type="match status" value="1"/>
</dbReference>
<keyword evidence="6 14" id="KW-0812">Transmembrane</keyword>
<feature type="transmembrane region" description="Helical" evidence="15">
    <location>
        <begin position="69"/>
        <end position="88"/>
    </location>
</feature>
<dbReference type="InterPro" id="IPR022920">
    <property type="entry name" value="Disulphide_bond_form_DsbB"/>
</dbReference>
<comment type="caution">
    <text evidence="14">Lacks conserved residue(s) required for the propagation of feature annotation.</text>
</comment>
<dbReference type="EMBL" id="CP119078">
    <property type="protein sequence ID" value="WED42497.1"/>
    <property type="molecule type" value="Genomic_DNA"/>
</dbReference>
<evidence type="ECO:0000256" key="3">
    <source>
        <dbReference type="ARBA" id="ARBA00022448"/>
    </source>
</evidence>
<evidence type="ECO:0000256" key="11">
    <source>
        <dbReference type="ARBA" id="ARBA00023157"/>
    </source>
</evidence>
<accession>A0ABY8APC8</accession>